<reference evidence="1" key="1">
    <citation type="submission" date="2019-08" db="EMBL/GenBank/DDBJ databases">
        <authorList>
            <person name="Kucharzyk K."/>
            <person name="Murdoch R.W."/>
            <person name="Higgins S."/>
            <person name="Loffler F."/>
        </authorList>
    </citation>
    <scope>NUCLEOTIDE SEQUENCE</scope>
</reference>
<name>A0A645GRP6_9ZZZZ</name>
<evidence type="ECO:0000313" key="1">
    <source>
        <dbReference type="EMBL" id="MPN29528.1"/>
    </source>
</evidence>
<proteinExistence type="predicted"/>
<dbReference type="EMBL" id="VSSQ01080274">
    <property type="protein sequence ID" value="MPN29528.1"/>
    <property type="molecule type" value="Genomic_DNA"/>
</dbReference>
<comment type="caution">
    <text evidence="1">The sequence shown here is derived from an EMBL/GenBank/DDBJ whole genome shotgun (WGS) entry which is preliminary data.</text>
</comment>
<gene>
    <name evidence="1" type="ORF">SDC9_176981</name>
</gene>
<organism evidence="1">
    <name type="scientific">bioreactor metagenome</name>
    <dbReference type="NCBI Taxonomy" id="1076179"/>
    <lineage>
        <taxon>unclassified sequences</taxon>
        <taxon>metagenomes</taxon>
        <taxon>ecological metagenomes</taxon>
    </lineage>
</organism>
<accession>A0A645GRP6</accession>
<protein>
    <recommendedName>
        <fullName evidence="2">GntR C-terminal domain-containing protein</fullName>
    </recommendedName>
</protein>
<dbReference type="AlphaFoldDB" id="A0A645GRP6"/>
<evidence type="ECO:0008006" key="2">
    <source>
        <dbReference type="Google" id="ProtNLM"/>
    </source>
</evidence>
<sequence>MVHIARLDYLFFKETTQLQSSLEDHKRIIEGLRLKDVITAEVAMKNNWNNSMLEVKAQIGKYPDGHKAASEPPEA</sequence>